<evidence type="ECO:0000313" key="2">
    <source>
        <dbReference type="EMBL" id="VVD03868.1"/>
    </source>
</evidence>
<dbReference type="AlphaFoldDB" id="A0A5E4R318"/>
<keyword evidence="3" id="KW-1185">Reference proteome</keyword>
<sequence length="81" mass="8949">MRAGCLRTRSGTDALRLGSENDPASWCWSSADNPGVPVRHPPPRRSALRGDRGPNNATTADHSLLSLSQCHQLHRERYSRS</sequence>
<name>A0A5E4R318_9NEOP</name>
<accession>A0A5E4R318</accession>
<reference evidence="2 3" key="1">
    <citation type="submission" date="2017-07" db="EMBL/GenBank/DDBJ databases">
        <authorList>
            <person name="Talla V."/>
            <person name="Backstrom N."/>
        </authorList>
    </citation>
    <scope>NUCLEOTIDE SEQUENCE [LARGE SCALE GENOMIC DNA]</scope>
</reference>
<organism evidence="2 3">
    <name type="scientific">Leptidea sinapis</name>
    <dbReference type="NCBI Taxonomy" id="189913"/>
    <lineage>
        <taxon>Eukaryota</taxon>
        <taxon>Metazoa</taxon>
        <taxon>Ecdysozoa</taxon>
        <taxon>Arthropoda</taxon>
        <taxon>Hexapoda</taxon>
        <taxon>Insecta</taxon>
        <taxon>Pterygota</taxon>
        <taxon>Neoptera</taxon>
        <taxon>Endopterygota</taxon>
        <taxon>Lepidoptera</taxon>
        <taxon>Glossata</taxon>
        <taxon>Ditrysia</taxon>
        <taxon>Papilionoidea</taxon>
        <taxon>Pieridae</taxon>
        <taxon>Dismorphiinae</taxon>
        <taxon>Leptidea</taxon>
    </lineage>
</organism>
<dbReference type="EMBL" id="FZQP02006810">
    <property type="protein sequence ID" value="VVD03868.1"/>
    <property type="molecule type" value="Genomic_DNA"/>
</dbReference>
<evidence type="ECO:0000313" key="3">
    <source>
        <dbReference type="Proteomes" id="UP000324832"/>
    </source>
</evidence>
<protein>
    <submittedName>
        <fullName evidence="2">Uncharacterized protein</fullName>
    </submittedName>
</protein>
<gene>
    <name evidence="2" type="ORF">LSINAPIS_LOCUS13762</name>
</gene>
<dbReference type="Proteomes" id="UP000324832">
    <property type="component" value="Unassembled WGS sequence"/>
</dbReference>
<proteinExistence type="predicted"/>
<feature type="region of interest" description="Disordered" evidence="1">
    <location>
        <begin position="1"/>
        <end position="81"/>
    </location>
</feature>
<evidence type="ECO:0000256" key="1">
    <source>
        <dbReference type="SAM" id="MobiDB-lite"/>
    </source>
</evidence>
<feature type="compositionally biased region" description="Low complexity" evidence="1">
    <location>
        <begin position="62"/>
        <end position="71"/>
    </location>
</feature>